<keyword evidence="4 7" id="KW-0812">Transmembrane</keyword>
<dbReference type="RefSeq" id="WP_072850671.1">
    <property type="nucleotide sequence ID" value="NZ_FQVI01000006.1"/>
</dbReference>
<gene>
    <name evidence="9" type="ORF">SAMN02745158_01610</name>
</gene>
<keyword evidence="9" id="KW-0762">Sugar transport</keyword>
<dbReference type="Gene3D" id="1.10.3720.10">
    <property type="entry name" value="MetI-like"/>
    <property type="match status" value="1"/>
</dbReference>
<feature type="domain" description="ABC transmembrane type-1" evidence="8">
    <location>
        <begin position="73"/>
        <end position="264"/>
    </location>
</feature>
<evidence type="ECO:0000259" key="8">
    <source>
        <dbReference type="PROSITE" id="PS50928"/>
    </source>
</evidence>
<evidence type="ECO:0000256" key="5">
    <source>
        <dbReference type="ARBA" id="ARBA00022989"/>
    </source>
</evidence>
<protein>
    <submittedName>
        <fullName evidence="9">Multiple sugar transport system permease protein</fullName>
    </submittedName>
</protein>
<sequence>MKQKKKAMSVLHYVLVILVLVVTLFPFYIMITTAFKTSEAAVAFPPQIIPKDTTLQHFKDVLNPEIFPFGRYFLNSFKIAFTTAAIAIVIGGMAAYSLARLVFPGRIVFKESTLIVYMFSGILLVVPLFKIMSSIGLNDSMWAVVIANLVSTLPAAIYMLSGYFETIPASLEEAAMIDGLSRFQVIYKIILPLSVPAISSAFIYVFMIAWNDFLFSFTFLSSQSKLTLAVGLKQLFGSMDYVWGRMMAAALLTAIPVIITFSAVEKFISGGLTAGGEKG</sequence>
<evidence type="ECO:0000256" key="6">
    <source>
        <dbReference type="ARBA" id="ARBA00023136"/>
    </source>
</evidence>
<comment type="similarity">
    <text evidence="7">Belongs to the binding-protein-dependent transport system permease family.</text>
</comment>
<dbReference type="EMBL" id="FQVI01000006">
    <property type="protein sequence ID" value="SHE80429.1"/>
    <property type="molecule type" value="Genomic_DNA"/>
</dbReference>
<dbReference type="AlphaFoldDB" id="A0A1M4WGP6"/>
<feature type="transmembrane region" description="Helical" evidence="7">
    <location>
        <begin position="12"/>
        <end position="31"/>
    </location>
</feature>
<dbReference type="InterPro" id="IPR000515">
    <property type="entry name" value="MetI-like"/>
</dbReference>
<dbReference type="PANTHER" id="PTHR32243">
    <property type="entry name" value="MALTOSE TRANSPORT SYSTEM PERMEASE-RELATED"/>
    <property type="match status" value="1"/>
</dbReference>
<feature type="transmembrane region" description="Helical" evidence="7">
    <location>
        <begin position="185"/>
        <end position="210"/>
    </location>
</feature>
<dbReference type="PROSITE" id="PS50928">
    <property type="entry name" value="ABC_TM1"/>
    <property type="match status" value="1"/>
</dbReference>
<reference evidence="9 10" key="1">
    <citation type="submission" date="2016-11" db="EMBL/GenBank/DDBJ databases">
        <authorList>
            <person name="Jaros S."/>
            <person name="Januszkiewicz K."/>
            <person name="Wedrychowicz H."/>
        </authorList>
    </citation>
    <scope>NUCLEOTIDE SEQUENCE [LARGE SCALE GENOMIC DNA]</scope>
    <source>
        <strain evidence="9 10">DSM 17459</strain>
    </source>
</reference>
<dbReference type="Pfam" id="PF00528">
    <property type="entry name" value="BPD_transp_1"/>
    <property type="match status" value="1"/>
</dbReference>
<feature type="transmembrane region" description="Helical" evidence="7">
    <location>
        <begin position="242"/>
        <end position="264"/>
    </location>
</feature>
<dbReference type="STRING" id="1122155.SAMN02745158_01610"/>
<dbReference type="CDD" id="cd06261">
    <property type="entry name" value="TM_PBP2"/>
    <property type="match status" value="1"/>
</dbReference>
<evidence type="ECO:0000256" key="2">
    <source>
        <dbReference type="ARBA" id="ARBA00022448"/>
    </source>
</evidence>
<evidence type="ECO:0000256" key="4">
    <source>
        <dbReference type="ARBA" id="ARBA00022692"/>
    </source>
</evidence>
<proteinExistence type="inferred from homology"/>
<feature type="transmembrane region" description="Helical" evidence="7">
    <location>
        <begin position="141"/>
        <end position="164"/>
    </location>
</feature>
<name>A0A1M4WGP6_9CLOT</name>
<dbReference type="OrthoDB" id="9794684at2"/>
<dbReference type="SUPFAM" id="SSF161098">
    <property type="entry name" value="MetI-like"/>
    <property type="match status" value="1"/>
</dbReference>
<dbReference type="PANTHER" id="PTHR32243:SF18">
    <property type="entry name" value="INNER MEMBRANE ABC TRANSPORTER PERMEASE PROTEIN YCJP"/>
    <property type="match status" value="1"/>
</dbReference>
<evidence type="ECO:0000256" key="3">
    <source>
        <dbReference type="ARBA" id="ARBA00022475"/>
    </source>
</evidence>
<dbReference type="GO" id="GO:0055085">
    <property type="term" value="P:transmembrane transport"/>
    <property type="evidence" value="ECO:0007669"/>
    <property type="project" value="InterPro"/>
</dbReference>
<keyword evidence="3" id="KW-1003">Cell membrane</keyword>
<dbReference type="Proteomes" id="UP000184245">
    <property type="component" value="Unassembled WGS sequence"/>
</dbReference>
<evidence type="ECO:0000313" key="9">
    <source>
        <dbReference type="EMBL" id="SHE80429.1"/>
    </source>
</evidence>
<dbReference type="InterPro" id="IPR035906">
    <property type="entry name" value="MetI-like_sf"/>
</dbReference>
<comment type="subcellular location">
    <subcellularLocation>
        <location evidence="1 7">Cell membrane</location>
        <topology evidence="1 7">Multi-pass membrane protein</topology>
    </subcellularLocation>
</comment>
<dbReference type="InterPro" id="IPR050901">
    <property type="entry name" value="BP-dep_ABC_trans_perm"/>
</dbReference>
<feature type="transmembrane region" description="Helical" evidence="7">
    <location>
        <begin position="79"/>
        <end position="102"/>
    </location>
</feature>
<keyword evidence="6 7" id="KW-0472">Membrane</keyword>
<keyword evidence="10" id="KW-1185">Reference proteome</keyword>
<dbReference type="GO" id="GO:0005886">
    <property type="term" value="C:plasma membrane"/>
    <property type="evidence" value="ECO:0007669"/>
    <property type="project" value="UniProtKB-SubCell"/>
</dbReference>
<evidence type="ECO:0000256" key="7">
    <source>
        <dbReference type="RuleBase" id="RU363032"/>
    </source>
</evidence>
<organism evidence="9 10">
    <name type="scientific">Lactonifactor longoviformis DSM 17459</name>
    <dbReference type="NCBI Taxonomy" id="1122155"/>
    <lineage>
        <taxon>Bacteria</taxon>
        <taxon>Bacillati</taxon>
        <taxon>Bacillota</taxon>
        <taxon>Clostridia</taxon>
        <taxon>Eubacteriales</taxon>
        <taxon>Clostridiaceae</taxon>
        <taxon>Lactonifactor</taxon>
    </lineage>
</organism>
<evidence type="ECO:0000313" key="10">
    <source>
        <dbReference type="Proteomes" id="UP000184245"/>
    </source>
</evidence>
<feature type="transmembrane region" description="Helical" evidence="7">
    <location>
        <begin position="114"/>
        <end position="135"/>
    </location>
</feature>
<accession>A0A1M4WGP6</accession>
<keyword evidence="5 7" id="KW-1133">Transmembrane helix</keyword>
<evidence type="ECO:0000256" key="1">
    <source>
        <dbReference type="ARBA" id="ARBA00004651"/>
    </source>
</evidence>
<keyword evidence="2 7" id="KW-0813">Transport</keyword>